<name>A0A943I2T0_9FIRM</name>
<reference evidence="2" key="1">
    <citation type="submission" date="2021-02" db="EMBL/GenBank/DDBJ databases">
        <title>Infant gut strain persistence is associated with maternal origin, phylogeny, and functional potential including surface adhesion and iron acquisition.</title>
        <authorList>
            <person name="Lou Y.C."/>
        </authorList>
    </citation>
    <scope>NUCLEOTIDE SEQUENCE</scope>
    <source>
        <strain evidence="2">L3_106_000M1_dasL3_106_000M1_concoct_15</strain>
    </source>
</reference>
<feature type="chain" id="PRO_5037437729" evidence="1">
    <location>
        <begin position="25"/>
        <end position="206"/>
    </location>
</feature>
<gene>
    <name evidence="2" type="ORF">KHX13_08010</name>
</gene>
<evidence type="ECO:0000313" key="2">
    <source>
        <dbReference type="EMBL" id="MBS5520249.1"/>
    </source>
</evidence>
<evidence type="ECO:0000313" key="3">
    <source>
        <dbReference type="Proteomes" id="UP000754226"/>
    </source>
</evidence>
<sequence>MKKRMMMALFMGLFGVVLSFNAAAANEKLPLADGELFVSQKIVDGGKVLYRGTAATDNWNHDPEVTPDGFVGTAFVPCQVVLEKIDAAGTGEVKRMSTAKEKIQSAQQKYHGKAYDPFLVIYTAMDTEGRGGQMAIQKAELFGRLLNVTVAIDDPKRTDSHEDEALFTESALCLPLKELPQYGTLLVRFADVTGHGLGLHYVQLQL</sequence>
<dbReference type="AlphaFoldDB" id="A0A943I2T0"/>
<dbReference type="EMBL" id="JAGZCZ010000010">
    <property type="protein sequence ID" value="MBS5520249.1"/>
    <property type="molecule type" value="Genomic_DNA"/>
</dbReference>
<proteinExistence type="predicted"/>
<accession>A0A943I2T0</accession>
<organism evidence="2 3">
    <name type="scientific">Acidaminococcus intestini</name>
    <dbReference type="NCBI Taxonomy" id="187327"/>
    <lineage>
        <taxon>Bacteria</taxon>
        <taxon>Bacillati</taxon>
        <taxon>Bacillota</taxon>
        <taxon>Negativicutes</taxon>
        <taxon>Acidaminococcales</taxon>
        <taxon>Acidaminococcaceae</taxon>
        <taxon>Acidaminococcus</taxon>
    </lineage>
</organism>
<feature type="signal peptide" evidence="1">
    <location>
        <begin position="1"/>
        <end position="24"/>
    </location>
</feature>
<comment type="caution">
    <text evidence="2">The sequence shown here is derived from an EMBL/GenBank/DDBJ whole genome shotgun (WGS) entry which is preliminary data.</text>
</comment>
<dbReference type="Proteomes" id="UP000754226">
    <property type="component" value="Unassembled WGS sequence"/>
</dbReference>
<protein>
    <submittedName>
        <fullName evidence="2">Uncharacterized protein</fullName>
    </submittedName>
</protein>
<keyword evidence="1" id="KW-0732">Signal</keyword>
<evidence type="ECO:0000256" key="1">
    <source>
        <dbReference type="SAM" id="SignalP"/>
    </source>
</evidence>